<feature type="transmembrane region" description="Helical" evidence="1">
    <location>
        <begin position="87"/>
        <end position="105"/>
    </location>
</feature>
<sequence length="803" mass="86982">MAPPLPELTVGQVAGIIAAVLVVIQLFCPAAATYLLAALLKDTETASTWTVASASLTSSVWPRLLRTDSSGNGGRVRTMIKIATKSLPFFAFLCAVTGIVTPLGLGQELTELKPQPGTFEYAKDTSPYGLGTSERGQHELARSCSGFFNNFSVPTACPYSDSVVVVTSNSSGFRVDFPDNYNFSIPAVLREIYSSGTTQPTTVSNFFDIEWRQLSTTLEPNLSNKSHDVGLYRQLDSFILSNTYRLVEGLVIDAKVGGIGFRNHSIPVGFTNGAEWEEDILFIEPSTACVNTNLTFDFEITTDSFDEVGGIKNLLLRDQGGFVNLNTTLPEYDHDNAQSNPDLLARAYKAAWTNNALTMLYMNVTNQKDSAAGIKSFSYMNSQIGQGFKIPSQSVDSYKGLSLSPAFGNYLHLSDSSTAGSRGVNYSNPFNITTEIFRGIPILCSGTGNTDLANMSNIYVGCGLLRGAPQRIDGGSPYLFEDGGRWSSPLHACAATIRATIRTVRFAINGTTLSDLSVQSITPKTYSSENDLPLWGMEDTGLSLDGIDAIWGLISPSYTSRPNISTIRQPHFHIPGYSTGTLPRTLESGFITSDNIPGATFAQVAMNTVLGGQLTTDDWPFDYRGTASMAIFERWRELSPDADSAASIVNLMWTDLAASAVVGTKGVHDNKQETQVMVRPRGTRVTYDVRFGIPALFLLLAVGIIVVVVLAVTCFGKGGLATLRRRIGQLSVGRVFTTFLYPEESTLTMRAGQWREANGLKTITVGVVARPGDGHGGGLGEDEQYIYTRNEVRGDVYSLETKR</sequence>
<comment type="caution">
    <text evidence="2">The sequence shown here is derived from an EMBL/GenBank/DDBJ whole genome shotgun (WGS) entry which is preliminary data.</text>
</comment>
<dbReference type="EMBL" id="MU839838">
    <property type="protein sequence ID" value="KAK1753215.1"/>
    <property type="molecule type" value="Genomic_DNA"/>
</dbReference>
<organism evidence="2 3">
    <name type="scientific">Echria macrotheca</name>
    <dbReference type="NCBI Taxonomy" id="438768"/>
    <lineage>
        <taxon>Eukaryota</taxon>
        <taxon>Fungi</taxon>
        <taxon>Dikarya</taxon>
        <taxon>Ascomycota</taxon>
        <taxon>Pezizomycotina</taxon>
        <taxon>Sordariomycetes</taxon>
        <taxon>Sordariomycetidae</taxon>
        <taxon>Sordariales</taxon>
        <taxon>Schizotheciaceae</taxon>
        <taxon>Echria</taxon>
    </lineage>
</organism>
<keyword evidence="1" id="KW-0472">Membrane</keyword>
<evidence type="ECO:0000313" key="3">
    <source>
        <dbReference type="Proteomes" id="UP001239445"/>
    </source>
</evidence>
<evidence type="ECO:0000313" key="2">
    <source>
        <dbReference type="EMBL" id="KAK1753215.1"/>
    </source>
</evidence>
<dbReference type="Proteomes" id="UP001239445">
    <property type="component" value="Unassembled WGS sequence"/>
</dbReference>
<keyword evidence="1" id="KW-0812">Transmembrane</keyword>
<gene>
    <name evidence="2" type="ORF">QBC47DRAFT_415924</name>
</gene>
<protein>
    <submittedName>
        <fullName evidence="2">Uncharacterized protein</fullName>
    </submittedName>
</protein>
<feature type="transmembrane region" description="Helical" evidence="1">
    <location>
        <begin position="12"/>
        <end position="37"/>
    </location>
</feature>
<name>A0AAJ0B7P5_9PEZI</name>
<dbReference type="AlphaFoldDB" id="A0AAJ0B7P5"/>
<accession>A0AAJ0B7P5</accession>
<evidence type="ECO:0000256" key="1">
    <source>
        <dbReference type="SAM" id="Phobius"/>
    </source>
</evidence>
<feature type="transmembrane region" description="Helical" evidence="1">
    <location>
        <begin position="691"/>
        <end position="716"/>
    </location>
</feature>
<keyword evidence="3" id="KW-1185">Reference proteome</keyword>
<reference evidence="2" key="1">
    <citation type="submission" date="2023-06" db="EMBL/GenBank/DDBJ databases">
        <title>Genome-scale phylogeny and comparative genomics of the fungal order Sordariales.</title>
        <authorList>
            <consortium name="Lawrence Berkeley National Laboratory"/>
            <person name="Hensen N."/>
            <person name="Bonometti L."/>
            <person name="Westerberg I."/>
            <person name="Brannstrom I.O."/>
            <person name="Guillou S."/>
            <person name="Cros-Aarteil S."/>
            <person name="Calhoun S."/>
            <person name="Haridas S."/>
            <person name="Kuo A."/>
            <person name="Mondo S."/>
            <person name="Pangilinan J."/>
            <person name="Riley R."/>
            <person name="Labutti K."/>
            <person name="Andreopoulos B."/>
            <person name="Lipzen A."/>
            <person name="Chen C."/>
            <person name="Yanf M."/>
            <person name="Daum C."/>
            <person name="Ng V."/>
            <person name="Clum A."/>
            <person name="Steindorff A."/>
            <person name="Ohm R."/>
            <person name="Martin F."/>
            <person name="Silar P."/>
            <person name="Natvig D."/>
            <person name="Lalanne C."/>
            <person name="Gautier V."/>
            <person name="Ament-Velasquez S.L."/>
            <person name="Kruys A."/>
            <person name="Hutchinson M.I."/>
            <person name="Powell A.J."/>
            <person name="Barry K."/>
            <person name="Miller A.N."/>
            <person name="Grigoriev I.V."/>
            <person name="Debuchy R."/>
            <person name="Gladieux P."/>
            <person name="Thoren M.H."/>
            <person name="Johannesson H."/>
        </authorList>
    </citation>
    <scope>NUCLEOTIDE SEQUENCE</scope>
    <source>
        <strain evidence="2">PSN4</strain>
    </source>
</reference>
<proteinExistence type="predicted"/>
<keyword evidence="1" id="KW-1133">Transmembrane helix</keyword>